<dbReference type="InterPro" id="IPR044153">
    <property type="entry name" value="PIN_Pae0151-like"/>
</dbReference>
<dbReference type="Pfam" id="PF01850">
    <property type="entry name" value="PIN"/>
    <property type="match status" value="1"/>
</dbReference>
<protein>
    <recommendedName>
        <fullName evidence="2">PIN domain-containing protein</fullName>
    </recommendedName>
</protein>
<dbReference type="AlphaFoldDB" id="A0A2R7Y4M2"/>
<dbReference type="InterPro" id="IPR002716">
    <property type="entry name" value="PIN_dom"/>
</dbReference>
<dbReference type="SUPFAM" id="SSF88723">
    <property type="entry name" value="PIN domain-like"/>
    <property type="match status" value="1"/>
</dbReference>
<dbReference type="InterPro" id="IPR029060">
    <property type="entry name" value="PIN-like_dom_sf"/>
</dbReference>
<sequence>MIVIDASALSKYVLKESLWRSVRDFILANKPLVSVDLLIKEVLNVIWGYAVTLKVIDRSAAEELVDGVMGLIKTGVILLENSDQYLSEAVKIAFENSISVFDSLYIAQALKHGGLLTSDEKQAEVARKLNVKVHYI</sequence>
<dbReference type="EMBL" id="NBVN01000006">
    <property type="protein sequence ID" value="PUA31782.1"/>
    <property type="molecule type" value="Genomic_DNA"/>
</dbReference>
<gene>
    <name evidence="3" type="ORF">B7O98_08255</name>
</gene>
<dbReference type="PANTHER" id="PTHR35901">
    <property type="entry name" value="RIBONUCLEASE VAPC3"/>
    <property type="match status" value="1"/>
</dbReference>
<evidence type="ECO:0000313" key="4">
    <source>
        <dbReference type="Proteomes" id="UP000244093"/>
    </source>
</evidence>
<dbReference type="PANTHER" id="PTHR35901:SF1">
    <property type="entry name" value="EXONUCLEASE VAPC9"/>
    <property type="match status" value="1"/>
</dbReference>
<organism evidence="3 4">
    <name type="scientific">Zestosphaera tikiterensis</name>
    <dbReference type="NCBI Taxonomy" id="1973259"/>
    <lineage>
        <taxon>Archaea</taxon>
        <taxon>Thermoproteota</taxon>
        <taxon>Thermoprotei</taxon>
        <taxon>Desulfurococcales</taxon>
        <taxon>Desulfurococcaceae</taxon>
        <taxon>Zestosphaera</taxon>
    </lineage>
</organism>
<name>A0A2R7Y4M2_9CREN</name>
<evidence type="ECO:0000256" key="1">
    <source>
        <dbReference type="ARBA" id="ARBA00022842"/>
    </source>
</evidence>
<evidence type="ECO:0000259" key="2">
    <source>
        <dbReference type="Pfam" id="PF01850"/>
    </source>
</evidence>
<proteinExistence type="predicted"/>
<dbReference type="Proteomes" id="UP000244093">
    <property type="component" value="Unassembled WGS sequence"/>
</dbReference>
<comment type="caution">
    <text evidence="3">The sequence shown here is derived from an EMBL/GenBank/DDBJ whole genome shotgun (WGS) entry which is preliminary data.</text>
</comment>
<dbReference type="CDD" id="cd09873">
    <property type="entry name" value="PIN_Pae0151-like"/>
    <property type="match status" value="1"/>
</dbReference>
<dbReference type="InterPro" id="IPR051619">
    <property type="entry name" value="TypeII_TA_RNase_PINc/VapC"/>
</dbReference>
<dbReference type="Gene3D" id="3.40.50.1010">
    <property type="entry name" value="5'-nuclease"/>
    <property type="match status" value="1"/>
</dbReference>
<keyword evidence="1" id="KW-0460">Magnesium</keyword>
<evidence type="ECO:0000313" key="3">
    <source>
        <dbReference type="EMBL" id="PUA31782.1"/>
    </source>
</evidence>
<accession>A0A2R7Y4M2</accession>
<reference evidence="3 4" key="1">
    <citation type="journal article" date="2018" name="Syst. Appl. Microbiol.">
        <title>A new symbiotic nanoarchaeote (Candidatus Nanoclepta minutus) and its host (Zestosphaera tikiterensis gen. nov., sp. nov.) from a New Zealand hot spring.</title>
        <authorList>
            <person name="St John E."/>
            <person name="Liu Y."/>
            <person name="Podar M."/>
            <person name="Stott M.B."/>
            <person name="Meneghin J."/>
            <person name="Chen Z."/>
            <person name="Lagutin K."/>
            <person name="Mitchell K."/>
            <person name="Reysenbach A.L."/>
        </authorList>
    </citation>
    <scope>NUCLEOTIDE SEQUENCE [LARGE SCALE GENOMIC DNA]</scope>
    <source>
        <strain evidence="3">NZ3</strain>
    </source>
</reference>
<feature type="domain" description="PIN" evidence="2">
    <location>
        <begin position="2"/>
        <end position="127"/>
    </location>
</feature>